<protein>
    <submittedName>
        <fullName evidence="3">RT_RNaseH domain-containing protein</fullName>
    </submittedName>
</protein>
<dbReference type="PANTHER" id="PTHR47331">
    <property type="entry name" value="PHD-TYPE DOMAIN-CONTAINING PROTEIN"/>
    <property type="match status" value="1"/>
</dbReference>
<dbReference type="WBParaSite" id="TCNE_0001773901-mRNA-1">
    <property type="protein sequence ID" value="TCNE_0001773901-mRNA-1"/>
    <property type="gene ID" value="TCNE_0001773901"/>
</dbReference>
<proteinExistence type="predicted"/>
<accession>A0A183VAG8</accession>
<dbReference type="AlphaFoldDB" id="A0A183VAG8"/>
<sequence length="149" mass="17040">MLNRQLTAGVDKERAEVHVFVDASKDAYAPVAYLRSHKENRYESSLLMSKSRVAPIRGITISRLELMAALIGNRLLRFVQKQLKHNGPLYLWSDSQATLHWIATATTVDRFVDNRITEIRRSPEQFRYVESVSNLVDLANRGLTIAELE</sequence>
<dbReference type="Pfam" id="PF05380">
    <property type="entry name" value="Peptidase_A17"/>
    <property type="match status" value="1"/>
</dbReference>
<name>A0A183VAG8_TOXCA</name>
<reference evidence="1 2" key="2">
    <citation type="submission" date="2018-11" db="EMBL/GenBank/DDBJ databases">
        <authorList>
            <consortium name="Pathogen Informatics"/>
        </authorList>
    </citation>
    <scope>NUCLEOTIDE SEQUENCE [LARGE SCALE GENOMIC DNA]</scope>
</reference>
<evidence type="ECO:0000313" key="3">
    <source>
        <dbReference type="WBParaSite" id="TCNE_0001773901-mRNA-1"/>
    </source>
</evidence>
<dbReference type="InterPro" id="IPR008042">
    <property type="entry name" value="Retrotrans_Pao"/>
</dbReference>
<organism evidence="2 3">
    <name type="scientific">Toxocara canis</name>
    <name type="common">Canine roundworm</name>
    <dbReference type="NCBI Taxonomy" id="6265"/>
    <lineage>
        <taxon>Eukaryota</taxon>
        <taxon>Metazoa</taxon>
        <taxon>Ecdysozoa</taxon>
        <taxon>Nematoda</taxon>
        <taxon>Chromadorea</taxon>
        <taxon>Rhabditida</taxon>
        <taxon>Spirurina</taxon>
        <taxon>Ascaridomorpha</taxon>
        <taxon>Ascaridoidea</taxon>
        <taxon>Toxocaridae</taxon>
        <taxon>Toxocara</taxon>
    </lineage>
</organism>
<dbReference type="EMBL" id="UYWY01024739">
    <property type="protein sequence ID" value="VDM49059.1"/>
    <property type="molecule type" value="Genomic_DNA"/>
</dbReference>
<evidence type="ECO:0000313" key="1">
    <source>
        <dbReference type="EMBL" id="VDM49059.1"/>
    </source>
</evidence>
<gene>
    <name evidence="1" type="ORF">TCNE_LOCUS17738</name>
</gene>
<keyword evidence="2" id="KW-1185">Reference proteome</keyword>
<reference evidence="3" key="1">
    <citation type="submission" date="2016-06" db="UniProtKB">
        <authorList>
            <consortium name="WormBaseParasite"/>
        </authorList>
    </citation>
    <scope>IDENTIFICATION</scope>
</reference>
<dbReference type="Proteomes" id="UP000050794">
    <property type="component" value="Unassembled WGS sequence"/>
</dbReference>
<evidence type="ECO:0000313" key="2">
    <source>
        <dbReference type="Proteomes" id="UP000050794"/>
    </source>
</evidence>